<gene>
    <name evidence="10" type="ORF">POSPLADRAFT_1051929</name>
</gene>
<dbReference type="GeneID" id="36325170"/>
<keyword evidence="5" id="KW-0863">Zinc-finger</keyword>
<dbReference type="GO" id="GO:0000978">
    <property type="term" value="F:RNA polymerase II cis-regulatory region sequence-specific DNA binding"/>
    <property type="evidence" value="ECO:0007669"/>
    <property type="project" value="TreeGrafter"/>
</dbReference>
<evidence type="ECO:0000256" key="3">
    <source>
        <dbReference type="ARBA" id="ARBA00023163"/>
    </source>
</evidence>
<feature type="domain" description="Myb-like" evidence="7">
    <location>
        <begin position="9"/>
        <end position="54"/>
    </location>
</feature>
<keyword evidence="11" id="KW-1185">Reference proteome</keyword>
<keyword evidence="4" id="KW-0539">Nucleus</keyword>
<evidence type="ECO:0000259" key="8">
    <source>
        <dbReference type="PROSITE" id="PS50157"/>
    </source>
</evidence>
<dbReference type="PROSITE" id="PS00028">
    <property type="entry name" value="ZINC_FINGER_C2H2_1"/>
    <property type="match status" value="1"/>
</dbReference>
<dbReference type="InterPro" id="IPR001005">
    <property type="entry name" value="SANT/Myb"/>
</dbReference>
<feature type="region of interest" description="Disordered" evidence="6">
    <location>
        <begin position="273"/>
        <end position="299"/>
    </location>
</feature>
<dbReference type="EMBL" id="KZ110591">
    <property type="protein sequence ID" value="OSX67808.1"/>
    <property type="molecule type" value="Genomic_DNA"/>
</dbReference>
<dbReference type="STRING" id="670580.A0A1X6NGN0"/>
<evidence type="ECO:0000256" key="5">
    <source>
        <dbReference type="PROSITE-ProRule" id="PRU00042"/>
    </source>
</evidence>
<feature type="domain" description="Myb-like" evidence="7">
    <location>
        <begin position="55"/>
        <end position="105"/>
    </location>
</feature>
<dbReference type="PROSITE" id="PS50090">
    <property type="entry name" value="MYB_LIKE"/>
    <property type="match status" value="3"/>
</dbReference>
<dbReference type="AlphaFoldDB" id="A0A1X6NGN0"/>
<dbReference type="GO" id="GO:0001006">
    <property type="term" value="F:RNA polymerase III type 3 promoter sequence-specific DNA binding"/>
    <property type="evidence" value="ECO:0007669"/>
    <property type="project" value="TreeGrafter"/>
</dbReference>
<dbReference type="SUPFAM" id="SSF46689">
    <property type="entry name" value="Homeodomain-like"/>
    <property type="match status" value="2"/>
</dbReference>
<dbReference type="Pfam" id="PF00249">
    <property type="entry name" value="Myb_DNA-binding"/>
    <property type="match status" value="1"/>
</dbReference>
<feature type="domain" description="HTH myb-type" evidence="9">
    <location>
        <begin position="110"/>
        <end position="159"/>
    </location>
</feature>
<evidence type="ECO:0000256" key="1">
    <source>
        <dbReference type="ARBA" id="ARBA00023015"/>
    </source>
</evidence>
<feature type="region of interest" description="Disordered" evidence="6">
    <location>
        <begin position="156"/>
        <end position="183"/>
    </location>
</feature>
<evidence type="ECO:0000313" key="10">
    <source>
        <dbReference type="EMBL" id="OSX67808.1"/>
    </source>
</evidence>
<dbReference type="RefSeq" id="XP_024344602.1">
    <property type="nucleotide sequence ID" value="XM_024480220.1"/>
</dbReference>
<feature type="domain" description="HTH myb-type" evidence="9">
    <location>
        <begin position="1"/>
        <end position="50"/>
    </location>
</feature>
<dbReference type="OrthoDB" id="2143914at2759"/>
<evidence type="ECO:0000259" key="9">
    <source>
        <dbReference type="PROSITE" id="PS51294"/>
    </source>
</evidence>
<protein>
    <submittedName>
        <fullName evidence="10">Uncharacterized protein</fullName>
    </submittedName>
</protein>
<dbReference type="GO" id="GO:0008270">
    <property type="term" value="F:zinc ion binding"/>
    <property type="evidence" value="ECO:0007669"/>
    <property type="project" value="UniProtKB-KW"/>
</dbReference>
<evidence type="ECO:0000256" key="4">
    <source>
        <dbReference type="ARBA" id="ARBA00023242"/>
    </source>
</evidence>
<evidence type="ECO:0000259" key="7">
    <source>
        <dbReference type="PROSITE" id="PS50090"/>
    </source>
</evidence>
<feature type="domain" description="Myb-like" evidence="7">
    <location>
        <begin position="106"/>
        <end position="155"/>
    </location>
</feature>
<evidence type="ECO:0000256" key="2">
    <source>
        <dbReference type="ARBA" id="ARBA00023125"/>
    </source>
</evidence>
<sequence length="634" mass="69157">MPERGVGRPWTAEEDSLLIQAVATHGEIDNWKTIALSVPDRTNKACRKRWLHSLSPSVKKSAWTPEEDQLLLSLYAIHSTKWAVIARHISGRTDDACSKRYREALDPALKRGDWTSDEDAKLLEAYARVGGKWGQIGQELQRSGLGCRNRWRMLQRKQAATARGTAPASSSRTGLDHQEEVGSTPNTCISGFATQPQDLWAHHAAEVTFAPTRPTTQTSPHLRSDNSPLSVMANDPPSISGSASSYSAVHPLDYGDFALTVATPETTYMLEHRASDSRSLQVSHSRGTRQAEKTSSTSYTISNNDNVELLTSALFPHTGDYMHFGSDGILTASSSPEGLSPPKYHNDEANHAMTGETPVIPSYVGIHSPTSPCQESQSSASAAPISYYRTAAEKVRKAIAPRRTREGPPPRLSSNLPATANSAVLAYACGHSSCWPTDAPASRSCYATSKELADHNKAEHPDDMGGNSPFRCGLIGCIKSWKSINGLQYHLQVSKTHFQQALSSVTQTPPRPEPEATSVSRDAIDSLAKRKKTFPCPQPGCRKEYKQLSGLRYHLAHGHLQELPMQLDAVPPTLARKMSEKAQPHTARARAQACQLPIPQPVYLGAVERVYGLPQDGYLSPSPKLKSVPVPYAV</sequence>
<dbReference type="SMART" id="SM00355">
    <property type="entry name" value="ZnF_C2H2"/>
    <property type="match status" value="3"/>
</dbReference>
<evidence type="ECO:0000256" key="6">
    <source>
        <dbReference type="SAM" id="MobiDB-lite"/>
    </source>
</evidence>
<feature type="domain" description="HTH myb-type" evidence="9">
    <location>
        <begin position="55"/>
        <end position="109"/>
    </location>
</feature>
<keyword evidence="1" id="KW-0805">Transcription regulation</keyword>
<dbReference type="Gene3D" id="1.10.10.60">
    <property type="entry name" value="Homeodomain-like"/>
    <property type="match status" value="3"/>
</dbReference>
<dbReference type="PROSITE" id="PS50157">
    <property type="entry name" value="ZINC_FINGER_C2H2_2"/>
    <property type="match status" value="1"/>
</dbReference>
<name>A0A1X6NGN0_9APHY</name>
<accession>A0A1X6NGN0</accession>
<dbReference type="CDD" id="cd00167">
    <property type="entry name" value="SANT"/>
    <property type="match status" value="2"/>
</dbReference>
<keyword evidence="3" id="KW-0804">Transcription</keyword>
<dbReference type="InterPro" id="IPR017930">
    <property type="entry name" value="Myb_dom"/>
</dbReference>
<dbReference type="GO" id="GO:0042796">
    <property type="term" value="P:snRNA transcription by RNA polymerase III"/>
    <property type="evidence" value="ECO:0007669"/>
    <property type="project" value="TreeGrafter"/>
</dbReference>
<dbReference type="GO" id="GO:0042795">
    <property type="term" value="P:snRNA transcription by RNA polymerase II"/>
    <property type="evidence" value="ECO:0007669"/>
    <property type="project" value="TreeGrafter"/>
</dbReference>
<dbReference type="PANTHER" id="PTHR46621">
    <property type="entry name" value="SNRNA-ACTIVATING PROTEIN COMPLEX SUBUNIT 4"/>
    <property type="match status" value="1"/>
</dbReference>
<feature type="domain" description="C2H2-type" evidence="8">
    <location>
        <begin position="534"/>
        <end position="564"/>
    </location>
</feature>
<dbReference type="GO" id="GO:0019185">
    <property type="term" value="C:snRNA-activating protein complex"/>
    <property type="evidence" value="ECO:0007669"/>
    <property type="project" value="TreeGrafter"/>
</dbReference>
<dbReference type="Pfam" id="PF13921">
    <property type="entry name" value="Myb_DNA-bind_6"/>
    <property type="match status" value="1"/>
</dbReference>
<dbReference type="PROSITE" id="PS51294">
    <property type="entry name" value="HTH_MYB"/>
    <property type="match status" value="3"/>
</dbReference>
<dbReference type="InterPro" id="IPR009057">
    <property type="entry name" value="Homeodomain-like_sf"/>
</dbReference>
<reference evidence="10 11" key="1">
    <citation type="submission" date="2017-04" db="EMBL/GenBank/DDBJ databases">
        <title>Genome Sequence of the Model Brown-Rot Fungus Postia placenta SB12.</title>
        <authorList>
            <consortium name="DOE Joint Genome Institute"/>
            <person name="Gaskell J."/>
            <person name="Kersten P."/>
            <person name="Larrondo L.F."/>
            <person name="Canessa P."/>
            <person name="Martinez D."/>
            <person name="Hibbett D."/>
            <person name="Schmoll M."/>
            <person name="Kubicek C.P."/>
            <person name="Martinez A.T."/>
            <person name="Yadav J."/>
            <person name="Master E."/>
            <person name="Magnuson J.K."/>
            <person name="James T."/>
            <person name="Yaver D."/>
            <person name="Berka R."/>
            <person name="Labutti K."/>
            <person name="Lipzen A."/>
            <person name="Aerts A."/>
            <person name="Barry K."/>
            <person name="Henrissat B."/>
            <person name="Blanchette R."/>
            <person name="Grigoriev I."/>
            <person name="Cullen D."/>
        </authorList>
    </citation>
    <scope>NUCLEOTIDE SEQUENCE [LARGE SCALE GENOMIC DNA]</scope>
    <source>
        <strain evidence="10 11">MAD-698-R-SB12</strain>
    </source>
</reference>
<keyword evidence="5" id="KW-0862">Zinc</keyword>
<dbReference type="SMART" id="SM00717">
    <property type="entry name" value="SANT"/>
    <property type="match status" value="3"/>
</dbReference>
<keyword evidence="5" id="KW-0479">Metal-binding</keyword>
<proteinExistence type="predicted"/>
<dbReference type="Proteomes" id="UP000194127">
    <property type="component" value="Unassembled WGS sequence"/>
</dbReference>
<dbReference type="PANTHER" id="PTHR46621:SF1">
    <property type="entry name" value="SNRNA-ACTIVATING PROTEIN COMPLEX SUBUNIT 4"/>
    <property type="match status" value="1"/>
</dbReference>
<dbReference type="InterPro" id="IPR051575">
    <property type="entry name" value="Myb-like_DNA-bd"/>
</dbReference>
<dbReference type="InterPro" id="IPR013087">
    <property type="entry name" value="Znf_C2H2_type"/>
</dbReference>
<organism evidence="10 11">
    <name type="scientific">Postia placenta MAD-698-R-SB12</name>
    <dbReference type="NCBI Taxonomy" id="670580"/>
    <lineage>
        <taxon>Eukaryota</taxon>
        <taxon>Fungi</taxon>
        <taxon>Dikarya</taxon>
        <taxon>Basidiomycota</taxon>
        <taxon>Agaricomycotina</taxon>
        <taxon>Agaricomycetes</taxon>
        <taxon>Polyporales</taxon>
        <taxon>Adustoporiaceae</taxon>
        <taxon>Rhodonia</taxon>
    </lineage>
</organism>
<dbReference type="Gene3D" id="3.30.160.60">
    <property type="entry name" value="Classic Zinc Finger"/>
    <property type="match status" value="1"/>
</dbReference>
<keyword evidence="2" id="KW-0238">DNA-binding</keyword>
<evidence type="ECO:0000313" key="11">
    <source>
        <dbReference type="Proteomes" id="UP000194127"/>
    </source>
</evidence>